<evidence type="ECO:0008006" key="5">
    <source>
        <dbReference type="Google" id="ProtNLM"/>
    </source>
</evidence>
<protein>
    <recommendedName>
        <fullName evidence="5">Coiled-coil domain-containing protein 167</fullName>
    </recommendedName>
</protein>
<keyword evidence="2" id="KW-0812">Transmembrane</keyword>
<organism evidence="3 4">
    <name type="scientific">Gossypium trilobum</name>
    <dbReference type="NCBI Taxonomy" id="34281"/>
    <lineage>
        <taxon>Eukaryota</taxon>
        <taxon>Viridiplantae</taxon>
        <taxon>Streptophyta</taxon>
        <taxon>Embryophyta</taxon>
        <taxon>Tracheophyta</taxon>
        <taxon>Spermatophyta</taxon>
        <taxon>Magnoliopsida</taxon>
        <taxon>eudicotyledons</taxon>
        <taxon>Gunneridae</taxon>
        <taxon>Pentapetalae</taxon>
        <taxon>rosids</taxon>
        <taxon>malvids</taxon>
        <taxon>Malvales</taxon>
        <taxon>Malvaceae</taxon>
        <taxon>Malvoideae</taxon>
        <taxon>Gossypium</taxon>
    </lineage>
</organism>
<dbReference type="EMBL" id="JABEZW010000007">
    <property type="protein sequence ID" value="MBA0770002.1"/>
    <property type="molecule type" value="Genomic_DNA"/>
</dbReference>
<sequence length="75" mass="9179">MLQNKMLLTENMRLRLENDKLNIDKMQKMRLKVTRLEEKINLYKAKMSRNNKEIVAYNLLIVLWMMFLNFLVCGW</sequence>
<keyword evidence="2" id="KW-1133">Transmembrane helix</keyword>
<evidence type="ECO:0000313" key="4">
    <source>
        <dbReference type="Proteomes" id="UP000593568"/>
    </source>
</evidence>
<reference evidence="3 4" key="1">
    <citation type="journal article" date="2019" name="Genome Biol. Evol.">
        <title>Insights into the evolution of the New World diploid cottons (Gossypium, subgenus Houzingenia) based on genome sequencing.</title>
        <authorList>
            <person name="Grover C.E."/>
            <person name="Arick M.A. 2nd"/>
            <person name="Thrash A."/>
            <person name="Conover J.L."/>
            <person name="Sanders W.S."/>
            <person name="Peterson D.G."/>
            <person name="Frelichowski J.E."/>
            <person name="Scheffler J.A."/>
            <person name="Scheffler B.E."/>
            <person name="Wendel J.F."/>
        </authorList>
    </citation>
    <scope>NUCLEOTIDE SEQUENCE [LARGE SCALE GENOMIC DNA]</scope>
    <source>
        <strain evidence="3">8</strain>
        <tissue evidence="3">Leaf</tissue>
    </source>
</reference>
<comment type="caution">
    <text evidence="3">The sequence shown here is derived from an EMBL/GenBank/DDBJ whole genome shotgun (WGS) entry which is preliminary data.</text>
</comment>
<evidence type="ECO:0000313" key="3">
    <source>
        <dbReference type="EMBL" id="MBA0770002.1"/>
    </source>
</evidence>
<accession>A0A7J9EAF5</accession>
<evidence type="ECO:0000256" key="1">
    <source>
        <dbReference type="SAM" id="Coils"/>
    </source>
</evidence>
<feature type="coiled-coil region" evidence="1">
    <location>
        <begin position="26"/>
        <end position="53"/>
    </location>
</feature>
<dbReference type="Proteomes" id="UP000593568">
    <property type="component" value="Unassembled WGS sequence"/>
</dbReference>
<name>A0A7J9EAF5_9ROSI</name>
<gene>
    <name evidence="3" type="ORF">Gotri_018684</name>
</gene>
<keyword evidence="1" id="KW-0175">Coiled coil</keyword>
<proteinExistence type="predicted"/>
<evidence type="ECO:0000256" key="2">
    <source>
        <dbReference type="SAM" id="Phobius"/>
    </source>
</evidence>
<keyword evidence="4" id="KW-1185">Reference proteome</keyword>
<dbReference type="AlphaFoldDB" id="A0A7J9EAF5"/>
<feature type="transmembrane region" description="Helical" evidence="2">
    <location>
        <begin position="54"/>
        <end position="72"/>
    </location>
</feature>
<keyword evidence="2" id="KW-0472">Membrane</keyword>